<sequence>MKEDEVKFATDAESQVDVIPKEEPSAVLPPPPVFTPSPSPEPHLKPRQGSGSASSARSTPPPPNDFFKQERDPLELSGPSSTSMMPSLSSASTSSTVNRFKLDVSAGSPSALGSPANLKEEGSASPVAVGRGVGGKRAKKVKIEPQIIDHLAVAEEEAMATFEELEDNEYLVPKIGRSKGNGIDESMVCECNYRHGLDDISQACTDEAGCINRLTQVECSQSDCRCGKFCQNQRFTKREYAPVEIVQTEMKGFGLRAKEDLPSETFIYEYVGEIMNQKLFFQRMQQYKLEGIRHFYFMMLQRDEYIDATKKGGKGRFINHSCNPNCFVAKWHVGKYMRMGIFAKRDIVKGEELTFNYNVDRYGNDAQMCFCGEPNCVGTIGGKTQTDIGTMDDLYIDALGIADEVEKTEARGTRKKKSKELDKDFMPTMRPIEEDEVSRVMSAVRQATSNRRILQKLLTRIRMTEDVGVQKLLVKLHGFTLMSGVIHEWKDDKEILTLAMESLARWPLIARNKVVESGVEDQIKDLALSEDQEIKSLASQLVEAWEKLDMGYRIARREGGEGNSMAVEDGTSSPWVQSRRLNLEDELTLDQAQAPNAVSEELKRVLPSRRPPPALERRPPAPSPLHQRRKMPPSLSGPNGYPKARPGEHFLSSMLKTPPGTAAAVQTPPTQTIEEIIRLANEQEARQRREAEEKAIQGAKEAKEGAQSKKHHRISHHTSSSSSSSSTRPDKRRKPWSDEARKDGGDTSAEEKRLRKMVGELTVKYMSKHKDELERETFKKHAKELTNLITQKEMKNPKSWPPPGGKVEEFSVEKRGKMKAFISEYVSKLLARKGKARTSSGTEVRKHPSLSSVSASNSHGSASASPAIHTPPTTADKTGFVGMTPDTPLEESSSSPHVPDHHHPLSEDRFNDMVTSYPDSTSSAPGGDFYHQPRAKQIPEHQSRTLLAPPGPPPPFPPAIGHPAR</sequence>
<dbReference type="Proteomes" id="UP000245626">
    <property type="component" value="Unassembled WGS sequence"/>
</dbReference>
<name>A0ACD0P3P9_9BASI</name>
<reference evidence="1 2" key="1">
    <citation type="journal article" date="2018" name="Mol. Biol. Evol.">
        <title>Broad Genomic Sampling Reveals a Smut Pathogenic Ancestry of the Fungal Clade Ustilaginomycotina.</title>
        <authorList>
            <person name="Kijpornyongpan T."/>
            <person name="Mondo S.J."/>
            <person name="Barry K."/>
            <person name="Sandor L."/>
            <person name="Lee J."/>
            <person name="Lipzen A."/>
            <person name="Pangilinan J."/>
            <person name="LaButti K."/>
            <person name="Hainaut M."/>
            <person name="Henrissat B."/>
            <person name="Grigoriev I.V."/>
            <person name="Spatafora J.W."/>
            <person name="Aime M.C."/>
        </authorList>
    </citation>
    <scope>NUCLEOTIDE SEQUENCE [LARGE SCALE GENOMIC DNA]</scope>
    <source>
        <strain evidence="1 2">SA 807</strain>
    </source>
</reference>
<protein>
    <submittedName>
        <fullName evidence="1">Uncharacterized protein</fullName>
    </submittedName>
</protein>
<proteinExistence type="predicted"/>
<evidence type="ECO:0000313" key="2">
    <source>
        <dbReference type="Proteomes" id="UP000245626"/>
    </source>
</evidence>
<dbReference type="EMBL" id="KZ819760">
    <property type="protein sequence ID" value="PWN52748.1"/>
    <property type="molecule type" value="Genomic_DNA"/>
</dbReference>
<gene>
    <name evidence="1" type="ORF">IE53DRAFT_311495</name>
</gene>
<keyword evidence="2" id="KW-1185">Reference proteome</keyword>
<organism evidence="1 2">
    <name type="scientific">Violaceomyces palustris</name>
    <dbReference type="NCBI Taxonomy" id="1673888"/>
    <lineage>
        <taxon>Eukaryota</taxon>
        <taxon>Fungi</taxon>
        <taxon>Dikarya</taxon>
        <taxon>Basidiomycota</taxon>
        <taxon>Ustilaginomycotina</taxon>
        <taxon>Ustilaginomycetes</taxon>
        <taxon>Violaceomycetales</taxon>
        <taxon>Violaceomycetaceae</taxon>
        <taxon>Violaceomyces</taxon>
    </lineage>
</organism>
<accession>A0ACD0P3P9</accession>
<evidence type="ECO:0000313" key="1">
    <source>
        <dbReference type="EMBL" id="PWN52748.1"/>
    </source>
</evidence>